<accession>A0A0H2MUW4</accession>
<keyword evidence="5" id="KW-0804">Transcription</keyword>
<sequence length="127" mass="14424">MPQTVLVVEDEPHIVDSLSFLMKKAGFDVFIARDGDAALRMVESRPPDLILLDIMLPRRDGFEVLKYVRSNDAWKEMRVILLTAKGRDVDRLKGMELGADDFVTKPFSTKDVVRLVKQHLGVEEKLA</sequence>
<name>A0A0H2MUW4_9PROT</name>
<dbReference type="RefSeq" id="WP_047764435.1">
    <property type="nucleotide sequence ID" value="NZ_LAQL01000007.1"/>
</dbReference>
<comment type="caution">
    <text evidence="8">The sequence shown here is derived from an EMBL/GenBank/DDBJ whole genome shotgun (WGS) entry which is preliminary data.</text>
</comment>
<evidence type="ECO:0000256" key="6">
    <source>
        <dbReference type="PROSITE-ProRule" id="PRU00169"/>
    </source>
</evidence>
<dbReference type="PANTHER" id="PTHR44591:SF14">
    <property type="entry name" value="PROTEIN PILG"/>
    <property type="match status" value="1"/>
</dbReference>
<dbReference type="STRING" id="1489064.WH96_12165"/>
<proteinExistence type="predicted"/>
<evidence type="ECO:0000256" key="5">
    <source>
        <dbReference type="ARBA" id="ARBA00023163"/>
    </source>
</evidence>
<dbReference type="SMART" id="SM00448">
    <property type="entry name" value="REC"/>
    <property type="match status" value="1"/>
</dbReference>
<dbReference type="AlphaFoldDB" id="A0A0H2MUW4"/>
<evidence type="ECO:0000256" key="2">
    <source>
        <dbReference type="ARBA" id="ARBA00023012"/>
    </source>
</evidence>
<dbReference type="SUPFAM" id="SSF52172">
    <property type="entry name" value="CheY-like"/>
    <property type="match status" value="1"/>
</dbReference>
<evidence type="ECO:0000313" key="9">
    <source>
        <dbReference type="Proteomes" id="UP000035444"/>
    </source>
</evidence>
<evidence type="ECO:0000256" key="3">
    <source>
        <dbReference type="ARBA" id="ARBA00023015"/>
    </source>
</evidence>
<dbReference type="InterPro" id="IPR011006">
    <property type="entry name" value="CheY-like_superfamily"/>
</dbReference>
<dbReference type="CDD" id="cd17574">
    <property type="entry name" value="REC_OmpR"/>
    <property type="match status" value="1"/>
</dbReference>
<keyword evidence="3" id="KW-0805">Transcription regulation</keyword>
<dbReference type="EMBL" id="LAQL01000007">
    <property type="protein sequence ID" value="KLN60470.1"/>
    <property type="molecule type" value="Genomic_DNA"/>
</dbReference>
<dbReference type="InterPro" id="IPR001789">
    <property type="entry name" value="Sig_transdc_resp-reg_receiver"/>
</dbReference>
<keyword evidence="2" id="KW-0902">Two-component regulatory system</keyword>
<dbReference type="PROSITE" id="PS50110">
    <property type="entry name" value="RESPONSE_REGULATORY"/>
    <property type="match status" value="1"/>
</dbReference>
<dbReference type="Gene3D" id="3.40.50.2300">
    <property type="match status" value="1"/>
</dbReference>
<dbReference type="OrthoDB" id="9801602at2"/>
<dbReference type="FunFam" id="3.40.50.2300:FF:000001">
    <property type="entry name" value="DNA-binding response regulator PhoB"/>
    <property type="match status" value="1"/>
</dbReference>
<feature type="domain" description="Response regulatory" evidence="7">
    <location>
        <begin position="4"/>
        <end position="120"/>
    </location>
</feature>
<dbReference type="GO" id="GO:0000160">
    <property type="term" value="P:phosphorelay signal transduction system"/>
    <property type="evidence" value="ECO:0007669"/>
    <property type="project" value="UniProtKB-KW"/>
</dbReference>
<organism evidence="8 9">
    <name type="scientific">Kiloniella spongiae</name>
    <dbReference type="NCBI Taxonomy" id="1489064"/>
    <lineage>
        <taxon>Bacteria</taxon>
        <taxon>Pseudomonadati</taxon>
        <taxon>Pseudomonadota</taxon>
        <taxon>Alphaproteobacteria</taxon>
        <taxon>Rhodospirillales</taxon>
        <taxon>Kiloniellaceae</taxon>
        <taxon>Kiloniella</taxon>
    </lineage>
</organism>
<keyword evidence="1 6" id="KW-0597">Phosphoprotein</keyword>
<keyword evidence="9" id="KW-1185">Reference proteome</keyword>
<evidence type="ECO:0000313" key="8">
    <source>
        <dbReference type="EMBL" id="KLN60470.1"/>
    </source>
</evidence>
<evidence type="ECO:0000256" key="4">
    <source>
        <dbReference type="ARBA" id="ARBA00023125"/>
    </source>
</evidence>
<dbReference type="GO" id="GO:0003677">
    <property type="term" value="F:DNA binding"/>
    <property type="evidence" value="ECO:0007669"/>
    <property type="project" value="UniProtKB-KW"/>
</dbReference>
<keyword evidence="4" id="KW-0238">DNA-binding</keyword>
<dbReference type="Proteomes" id="UP000035444">
    <property type="component" value="Unassembled WGS sequence"/>
</dbReference>
<feature type="modified residue" description="4-aspartylphosphate" evidence="6">
    <location>
        <position position="53"/>
    </location>
</feature>
<evidence type="ECO:0000256" key="1">
    <source>
        <dbReference type="ARBA" id="ARBA00022553"/>
    </source>
</evidence>
<gene>
    <name evidence="8" type="ORF">WH96_12165</name>
</gene>
<dbReference type="Pfam" id="PF00072">
    <property type="entry name" value="Response_reg"/>
    <property type="match status" value="1"/>
</dbReference>
<protein>
    <submittedName>
        <fullName evidence="8">Chemotaxis protein CheY</fullName>
    </submittedName>
</protein>
<dbReference type="InterPro" id="IPR050595">
    <property type="entry name" value="Bact_response_regulator"/>
</dbReference>
<reference evidence="8 9" key="1">
    <citation type="submission" date="2015-03" db="EMBL/GenBank/DDBJ databases">
        <title>Genome Sequence of Kiloniella spongiae MEBiC09566, isolated from a marine sponge.</title>
        <authorList>
            <person name="Shao Z."/>
            <person name="Wang L."/>
            <person name="Li X."/>
        </authorList>
    </citation>
    <scope>NUCLEOTIDE SEQUENCE [LARGE SCALE GENOMIC DNA]</scope>
    <source>
        <strain evidence="8 9">MEBiC09566</strain>
    </source>
</reference>
<dbReference type="PANTHER" id="PTHR44591">
    <property type="entry name" value="STRESS RESPONSE REGULATOR PROTEIN 1"/>
    <property type="match status" value="1"/>
</dbReference>
<evidence type="ECO:0000259" key="7">
    <source>
        <dbReference type="PROSITE" id="PS50110"/>
    </source>
</evidence>